<feature type="region of interest" description="Disordered" evidence="1">
    <location>
        <begin position="1"/>
        <end position="21"/>
    </location>
</feature>
<accession>A0ABX0U653</accession>
<dbReference type="RefSeq" id="WP_140047334.1">
    <property type="nucleotide sequence ID" value="NZ_BAAAEV010000001.1"/>
</dbReference>
<evidence type="ECO:0008006" key="4">
    <source>
        <dbReference type="Google" id="ProtNLM"/>
    </source>
</evidence>
<keyword evidence="3" id="KW-1185">Reference proteome</keyword>
<gene>
    <name evidence="2" type="ORF">FHT01_002423</name>
</gene>
<feature type="compositionally biased region" description="Polar residues" evidence="1">
    <location>
        <begin position="1"/>
        <end position="12"/>
    </location>
</feature>
<dbReference type="EMBL" id="JAASQP010000001">
    <property type="protein sequence ID" value="NIJ24881.1"/>
    <property type="molecule type" value="Genomic_DNA"/>
</dbReference>
<protein>
    <recommendedName>
        <fullName evidence="4">Membrane-anchored ribosome-binding protein, inhibits growth in stationary phase, ElaB/YqjD/DUF883 family</fullName>
    </recommendedName>
</protein>
<evidence type="ECO:0000313" key="2">
    <source>
        <dbReference type="EMBL" id="NIJ24881.1"/>
    </source>
</evidence>
<organism evidence="2 3">
    <name type="scientific">Sphingomonas japonica</name>
    <dbReference type="NCBI Taxonomy" id="511662"/>
    <lineage>
        <taxon>Bacteria</taxon>
        <taxon>Pseudomonadati</taxon>
        <taxon>Pseudomonadota</taxon>
        <taxon>Alphaproteobacteria</taxon>
        <taxon>Sphingomonadales</taxon>
        <taxon>Sphingomonadaceae</taxon>
        <taxon>Sphingomonas</taxon>
    </lineage>
</organism>
<evidence type="ECO:0000313" key="3">
    <source>
        <dbReference type="Proteomes" id="UP000788153"/>
    </source>
</evidence>
<evidence type="ECO:0000256" key="1">
    <source>
        <dbReference type="SAM" id="MobiDB-lite"/>
    </source>
</evidence>
<proteinExistence type="predicted"/>
<sequence>MADETNSTTPTDATVAFTPATDSDVAFKPSDTLEAAATDETLAGKRSAKDTIKQEAAKLQTQAADKARSFAGDGKAKATGALGEFARMMTDAAGTVDERLGSQYGNYARSAAGYVSGFADTLDKKDVDDLVADAREFVRNSPMVAIGTAAALGFVIARVVKAGIDGVADASENTPPRV</sequence>
<reference evidence="2 3" key="1">
    <citation type="submission" date="2020-03" db="EMBL/GenBank/DDBJ databases">
        <title>Genomic Encyclopedia of Type Strains, Phase IV (KMG-IV): sequencing the most valuable type-strain genomes for metagenomic binning, comparative biology and taxonomic classification.</title>
        <authorList>
            <person name="Goeker M."/>
        </authorList>
    </citation>
    <scope>NUCLEOTIDE SEQUENCE [LARGE SCALE GENOMIC DNA]</scope>
    <source>
        <strain evidence="2 3">DSM 22753</strain>
    </source>
</reference>
<dbReference type="Proteomes" id="UP000788153">
    <property type="component" value="Unassembled WGS sequence"/>
</dbReference>
<comment type="caution">
    <text evidence="2">The sequence shown here is derived from an EMBL/GenBank/DDBJ whole genome shotgun (WGS) entry which is preliminary data.</text>
</comment>
<name>A0ABX0U653_9SPHN</name>